<name>A0A0N4TMD5_BRUPA</name>
<gene>
    <name evidence="1" type="ORF">BPAG_LOCUS9560</name>
</gene>
<evidence type="ECO:0000313" key="3">
    <source>
        <dbReference type="WBParaSite" id="BPAG_0000959801-mRNA-1"/>
    </source>
</evidence>
<dbReference type="EMBL" id="UZAD01013159">
    <property type="protein sequence ID" value="VDN90746.1"/>
    <property type="molecule type" value="Genomic_DNA"/>
</dbReference>
<protein>
    <submittedName>
        <fullName evidence="3">Secreted protein</fullName>
    </submittedName>
</protein>
<dbReference type="Proteomes" id="UP000278627">
    <property type="component" value="Unassembled WGS sequence"/>
</dbReference>
<proteinExistence type="predicted"/>
<evidence type="ECO:0000313" key="2">
    <source>
        <dbReference type="Proteomes" id="UP000278627"/>
    </source>
</evidence>
<sequence>MVPTLRMNWLMNYDIPVRCWGLCYLVANVAPINYLRTNFRVMILLLQSCRTCSLELHITGIVIDRNPVGVRFILIFGPRNLDLSSPRN</sequence>
<accession>A0A0N4TMD5</accession>
<reference evidence="1 2" key="2">
    <citation type="submission" date="2018-11" db="EMBL/GenBank/DDBJ databases">
        <authorList>
            <consortium name="Pathogen Informatics"/>
        </authorList>
    </citation>
    <scope>NUCLEOTIDE SEQUENCE [LARGE SCALE GENOMIC DNA]</scope>
</reference>
<organism evidence="3">
    <name type="scientific">Brugia pahangi</name>
    <name type="common">Filarial nematode worm</name>
    <dbReference type="NCBI Taxonomy" id="6280"/>
    <lineage>
        <taxon>Eukaryota</taxon>
        <taxon>Metazoa</taxon>
        <taxon>Ecdysozoa</taxon>
        <taxon>Nematoda</taxon>
        <taxon>Chromadorea</taxon>
        <taxon>Rhabditida</taxon>
        <taxon>Spirurina</taxon>
        <taxon>Spiruromorpha</taxon>
        <taxon>Filarioidea</taxon>
        <taxon>Onchocercidae</taxon>
        <taxon>Brugia</taxon>
    </lineage>
</organism>
<evidence type="ECO:0000313" key="1">
    <source>
        <dbReference type="EMBL" id="VDN90746.1"/>
    </source>
</evidence>
<keyword evidence="2" id="KW-1185">Reference proteome</keyword>
<dbReference type="WBParaSite" id="BPAG_0000959801-mRNA-1">
    <property type="protein sequence ID" value="BPAG_0000959801-mRNA-1"/>
    <property type="gene ID" value="BPAG_0000959801"/>
</dbReference>
<reference evidence="3" key="1">
    <citation type="submission" date="2017-02" db="UniProtKB">
        <authorList>
            <consortium name="WormBaseParasite"/>
        </authorList>
    </citation>
    <scope>IDENTIFICATION</scope>
</reference>
<dbReference type="AlphaFoldDB" id="A0A0N4TMD5"/>